<dbReference type="EMBL" id="LGRX02013447">
    <property type="protein sequence ID" value="KAK3266089.1"/>
    <property type="molecule type" value="Genomic_DNA"/>
</dbReference>
<name>A0AAE0KZD0_9CHLO</name>
<keyword evidence="4" id="KW-1185">Reference proteome</keyword>
<dbReference type="Proteomes" id="UP001190700">
    <property type="component" value="Unassembled WGS sequence"/>
</dbReference>
<proteinExistence type="predicted"/>
<dbReference type="Pfam" id="PF07944">
    <property type="entry name" value="Beta-AFase-like_GH127_cat"/>
    <property type="match status" value="1"/>
</dbReference>
<dbReference type="PANTHER" id="PTHR31151:SF0">
    <property type="entry name" value="PROLINE-TRNA LIGASE (DUF1680)"/>
    <property type="match status" value="1"/>
</dbReference>
<comment type="caution">
    <text evidence="3">The sequence shown here is derived from an EMBL/GenBank/DDBJ whole genome shotgun (WGS) entry which is preliminary data.</text>
</comment>
<sequence length="713" mass="79406">MRILVHHKSHLTKLTIVLSISRLFCSATASLPLSRWSNWAPRLSSNDIPSNDGTLIPPRLSRLKVGATRPRGWLQEELLLQAKGLSGDLPWFWPYFNNSVWVGGNATNNATNNVFQYIPYYLKGLVPLSYLVDDENLNSVRDKYCKYILMKAKNMSYSEGWLGPPVHSGEPYAAEEYWSAYLAVEAFESLAEADSTQYEEIVTALIQHHSTFYRHLKEGRPPLAKGRWAFGRYSEALVGIQWLLDQPSSVVPQTALSMLWDLMRMIRTQATVANLTNWEQWYRHGDPFAPWHDDSGASGAQHLMHHGVDVGEAMKTGPLWWRVSGKPSDLNNSWVALQWADYYAHMSDGMYFADEMMNGNNTPSRGTETCSVVETMYSMRVAWEITANVTFMDRLERLAFNSLPAALYPDVSANVYHHSSNQITADRGAYEYSLFFCCSANVHQGWPKFAGSVIHAVREEEALVVSTFVPSFTSLSGLGETTVELIGSYPFSDKSNIQVNRTTLEYKKVKVRIPCWTDGATIQLLGSVQFAPACVLFDLALPGDKYNLTLEVTFHNRIHLKFWQDHSTAPGAVEVHRGPITFALRPKENVSTVPIAGASTCATHKVTASSPWNYGLLVDPAAPDKSLHFEVLGPPPTTYPFSATATPAVRIIGKGRRVATWNATNGVPQPPPPSPVHSEADMEELELVPFGSTNVRISVFPVLASLQHGIAVK</sequence>
<reference evidence="3 4" key="1">
    <citation type="journal article" date="2015" name="Genome Biol. Evol.">
        <title>Comparative Genomics of a Bacterivorous Green Alga Reveals Evolutionary Causalities and Consequences of Phago-Mixotrophic Mode of Nutrition.</title>
        <authorList>
            <person name="Burns J.A."/>
            <person name="Paasch A."/>
            <person name="Narechania A."/>
            <person name="Kim E."/>
        </authorList>
    </citation>
    <scope>NUCLEOTIDE SEQUENCE [LARGE SCALE GENOMIC DNA]</scope>
    <source>
        <strain evidence="3 4">PLY_AMNH</strain>
    </source>
</reference>
<dbReference type="AlphaFoldDB" id="A0AAE0KZD0"/>
<accession>A0AAE0KZD0</accession>
<evidence type="ECO:0000259" key="2">
    <source>
        <dbReference type="Pfam" id="PF07944"/>
    </source>
</evidence>
<evidence type="ECO:0000313" key="3">
    <source>
        <dbReference type="EMBL" id="KAK3266089.1"/>
    </source>
</evidence>
<evidence type="ECO:0000313" key="4">
    <source>
        <dbReference type="Proteomes" id="UP001190700"/>
    </source>
</evidence>
<feature type="signal peptide" evidence="1">
    <location>
        <begin position="1"/>
        <end position="29"/>
    </location>
</feature>
<dbReference type="InterPro" id="IPR012878">
    <property type="entry name" value="Beta-AFase-like_GH127_cat"/>
</dbReference>
<dbReference type="PANTHER" id="PTHR31151">
    <property type="entry name" value="PROLINE-TRNA LIGASE (DUF1680)"/>
    <property type="match status" value="1"/>
</dbReference>
<keyword evidence="1" id="KW-0732">Signal</keyword>
<feature type="chain" id="PRO_5041985269" description="Non-reducing end beta-L-arabinofuranosidase-like GH127 catalytic domain-containing protein" evidence="1">
    <location>
        <begin position="30"/>
        <end position="713"/>
    </location>
</feature>
<organism evidence="3 4">
    <name type="scientific">Cymbomonas tetramitiformis</name>
    <dbReference type="NCBI Taxonomy" id="36881"/>
    <lineage>
        <taxon>Eukaryota</taxon>
        <taxon>Viridiplantae</taxon>
        <taxon>Chlorophyta</taxon>
        <taxon>Pyramimonadophyceae</taxon>
        <taxon>Pyramimonadales</taxon>
        <taxon>Pyramimonadaceae</taxon>
        <taxon>Cymbomonas</taxon>
    </lineage>
</organism>
<protein>
    <recommendedName>
        <fullName evidence="2">Non-reducing end beta-L-arabinofuranosidase-like GH127 catalytic domain-containing protein</fullName>
    </recommendedName>
</protein>
<feature type="domain" description="Non-reducing end beta-L-arabinofuranosidase-like GH127 catalytic" evidence="2">
    <location>
        <begin position="361"/>
        <end position="450"/>
    </location>
</feature>
<evidence type="ECO:0000256" key="1">
    <source>
        <dbReference type="SAM" id="SignalP"/>
    </source>
</evidence>
<gene>
    <name evidence="3" type="ORF">CYMTET_25265</name>
</gene>